<proteinExistence type="predicted"/>
<reference evidence="2 3" key="1">
    <citation type="submission" date="2022-12" db="EMBL/GenBank/DDBJ databases">
        <authorList>
            <person name="Mo P."/>
        </authorList>
    </citation>
    <scope>NUCLEOTIDE SEQUENCE [LARGE SCALE GENOMIC DNA]</scope>
    <source>
        <strain evidence="2 3">HUAS 2-6</strain>
    </source>
</reference>
<evidence type="ECO:0000256" key="1">
    <source>
        <dbReference type="SAM" id="MobiDB-lite"/>
    </source>
</evidence>
<dbReference type="RefSeq" id="WP_270086713.1">
    <property type="nucleotide sequence ID" value="NZ_CP115300.1"/>
</dbReference>
<accession>A0ABY7PGK0</accession>
<keyword evidence="3" id="KW-1185">Reference proteome</keyword>
<evidence type="ECO:0000313" key="2">
    <source>
        <dbReference type="EMBL" id="WBO69532.1"/>
    </source>
</evidence>
<protein>
    <submittedName>
        <fullName evidence="2">Uncharacterized protein</fullName>
    </submittedName>
</protein>
<name>A0ABY7PGK0_9ACTN</name>
<organism evidence="2 3">
    <name type="scientific">Streptomyces camelliae</name>
    <dbReference type="NCBI Taxonomy" id="3004093"/>
    <lineage>
        <taxon>Bacteria</taxon>
        <taxon>Bacillati</taxon>
        <taxon>Actinomycetota</taxon>
        <taxon>Actinomycetes</taxon>
        <taxon>Kitasatosporales</taxon>
        <taxon>Streptomycetaceae</taxon>
        <taxon>Streptomyces</taxon>
    </lineage>
</organism>
<gene>
    <name evidence="2" type="ORF">O1G22_40275</name>
</gene>
<sequence>MRRERALPVVEVQPPSRSRKRSVAQRLHITRRPNSRIISKVRQVPGDSSTSRLVRRITCNAVRRCSVE</sequence>
<feature type="compositionally biased region" description="Basic residues" evidence="1">
    <location>
        <begin position="17"/>
        <end position="32"/>
    </location>
</feature>
<evidence type="ECO:0000313" key="3">
    <source>
        <dbReference type="Proteomes" id="UP001212326"/>
    </source>
</evidence>
<dbReference type="EMBL" id="CP115300">
    <property type="protein sequence ID" value="WBO69532.1"/>
    <property type="molecule type" value="Genomic_DNA"/>
</dbReference>
<dbReference type="Proteomes" id="UP001212326">
    <property type="component" value="Chromosome"/>
</dbReference>
<feature type="region of interest" description="Disordered" evidence="1">
    <location>
        <begin position="1"/>
        <end position="32"/>
    </location>
</feature>